<evidence type="ECO:0000313" key="4">
    <source>
        <dbReference type="Proteomes" id="UP001558613"/>
    </source>
</evidence>
<name>A0ABR3NPX2_9TELE</name>
<evidence type="ECO:0000313" key="3">
    <source>
        <dbReference type="EMBL" id="KAL1278787.1"/>
    </source>
</evidence>
<evidence type="ECO:0000259" key="2">
    <source>
        <dbReference type="Pfam" id="PF13765"/>
    </source>
</evidence>
<accession>A0ABR3NPX2</accession>
<feature type="non-terminal residue" evidence="3">
    <location>
        <position position="64"/>
    </location>
</feature>
<dbReference type="InterPro" id="IPR003879">
    <property type="entry name" value="Butyrophylin_SPRY"/>
</dbReference>
<organism evidence="3 4">
    <name type="scientific">Cirrhinus molitorella</name>
    <name type="common">mud carp</name>
    <dbReference type="NCBI Taxonomy" id="172907"/>
    <lineage>
        <taxon>Eukaryota</taxon>
        <taxon>Metazoa</taxon>
        <taxon>Chordata</taxon>
        <taxon>Craniata</taxon>
        <taxon>Vertebrata</taxon>
        <taxon>Euteleostomi</taxon>
        <taxon>Actinopterygii</taxon>
        <taxon>Neopterygii</taxon>
        <taxon>Teleostei</taxon>
        <taxon>Ostariophysi</taxon>
        <taxon>Cypriniformes</taxon>
        <taxon>Cyprinidae</taxon>
        <taxon>Labeoninae</taxon>
        <taxon>Labeonini</taxon>
        <taxon>Cirrhinus</taxon>
    </lineage>
</organism>
<proteinExistence type="predicted"/>
<feature type="domain" description="SPRY-associated" evidence="2">
    <location>
        <begin position="45"/>
        <end position="64"/>
    </location>
</feature>
<feature type="region of interest" description="Disordered" evidence="1">
    <location>
        <begin position="1"/>
        <end position="23"/>
    </location>
</feature>
<protein>
    <recommendedName>
        <fullName evidence="2">SPRY-associated domain-containing protein</fullName>
    </recommendedName>
</protein>
<evidence type="ECO:0000256" key="1">
    <source>
        <dbReference type="SAM" id="MobiDB-lite"/>
    </source>
</evidence>
<dbReference type="PRINTS" id="PR01407">
    <property type="entry name" value="BUTYPHLNCDUF"/>
</dbReference>
<dbReference type="Proteomes" id="UP001558613">
    <property type="component" value="Unassembled WGS sequence"/>
</dbReference>
<keyword evidence="4" id="KW-1185">Reference proteome</keyword>
<dbReference type="EMBL" id="JAYMGO010000003">
    <property type="protein sequence ID" value="KAL1278787.1"/>
    <property type="molecule type" value="Genomic_DNA"/>
</dbReference>
<reference evidence="3 4" key="1">
    <citation type="submission" date="2023-09" db="EMBL/GenBank/DDBJ databases">
        <authorList>
            <person name="Wang M."/>
        </authorList>
    </citation>
    <scope>NUCLEOTIDE SEQUENCE [LARGE SCALE GENOMIC DNA]</scope>
    <source>
        <strain evidence="3">GT-2023</strain>
        <tissue evidence="3">Liver</tissue>
    </source>
</reference>
<dbReference type="InterPro" id="IPR006574">
    <property type="entry name" value="PRY"/>
</dbReference>
<dbReference type="Pfam" id="PF13765">
    <property type="entry name" value="PRY"/>
    <property type="match status" value="1"/>
</dbReference>
<feature type="compositionally biased region" description="Basic and acidic residues" evidence="1">
    <location>
        <begin position="7"/>
        <end position="22"/>
    </location>
</feature>
<gene>
    <name evidence="3" type="ORF">QQF64_025460</name>
</gene>
<feature type="non-terminal residue" evidence="3">
    <location>
        <position position="1"/>
    </location>
</feature>
<sequence length="64" mass="7351">SIQLQNEHNKLQNEHSKLQNEKRKIHHDCGQLLKHLKTLLPKVNVILDADTAHPQLIVSDDGKQ</sequence>
<comment type="caution">
    <text evidence="3">The sequence shown here is derived from an EMBL/GenBank/DDBJ whole genome shotgun (WGS) entry which is preliminary data.</text>
</comment>